<dbReference type="RefSeq" id="XP_031373450.1">
    <property type="nucleotide sequence ID" value="XM_031517590.1"/>
</dbReference>
<keyword evidence="1" id="KW-0812">Transmembrane</keyword>
<dbReference type="PANTHER" id="PTHR37753">
    <property type="entry name" value="OS01G0940600 PROTEIN"/>
    <property type="match status" value="1"/>
</dbReference>
<dbReference type="AlphaFoldDB" id="A0A6P8BTF4"/>
<evidence type="ECO:0000256" key="1">
    <source>
        <dbReference type="SAM" id="Phobius"/>
    </source>
</evidence>
<evidence type="ECO:0000313" key="3">
    <source>
        <dbReference type="RefSeq" id="XP_031373450.1"/>
    </source>
</evidence>
<sequence>MAGLLFTPFNCQCCHHPSSPLLPARASFTPRRMHMLPAVRFSGDPFRQKRTRGLTLVAGAGPSSSSYAFAFVFPLSLLAATIFASIRISDKLDRDFLEEITNSKLGYQSVLMAFHMQILREIFEATPRRPFV</sequence>
<keyword evidence="2" id="KW-1185">Reference proteome</keyword>
<feature type="transmembrane region" description="Helical" evidence="1">
    <location>
        <begin position="67"/>
        <end position="86"/>
    </location>
</feature>
<keyword evidence="1" id="KW-1133">Transmembrane helix</keyword>
<dbReference type="PANTHER" id="PTHR37753:SF1">
    <property type="entry name" value="OS01G0940600 PROTEIN"/>
    <property type="match status" value="1"/>
</dbReference>
<organism evidence="2 3">
    <name type="scientific">Punica granatum</name>
    <name type="common">Pomegranate</name>
    <dbReference type="NCBI Taxonomy" id="22663"/>
    <lineage>
        <taxon>Eukaryota</taxon>
        <taxon>Viridiplantae</taxon>
        <taxon>Streptophyta</taxon>
        <taxon>Embryophyta</taxon>
        <taxon>Tracheophyta</taxon>
        <taxon>Spermatophyta</taxon>
        <taxon>Magnoliopsida</taxon>
        <taxon>eudicotyledons</taxon>
        <taxon>Gunneridae</taxon>
        <taxon>Pentapetalae</taxon>
        <taxon>rosids</taxon>
        <taxon>malvids</taxon>
        <taxon>Myrtales</taxon>
        <taxon>Lythraceae</taxon>
        <taxon>Punica</taxon>
    </lineage>
</organism>
<evidence type="ECO:0000313" key="2">
    <source>
        <dbReference type="Proteomes" id="UP000515151"/>
    </source>
</evidence>
<accession>A0A6P8BTF4</accession>
<dbReference type="Proteomes" id="UP000515151">
    <property type="component" value="Chromosome 1"/>
</dbReference>
<dbReference type="GeneID" id="116188309"/>
<reference evidence="3" key="2">
    <citation type="submission" date="2025-08" db="UniProtKB">
        <authorList>
            <consortium name="RefSeq"/>
        </authorList>
    </citation>
    <scope>IDENTIFICATION</scope>
    <source>
        <tissue evidence="3">Leaf</tissue>
    </source>
</reference>
<proteinExistence type="predicted"/>
<name>A0A6P8BTF4_PUNGR</name>
<reference evidence="2" key="1">
    <citation type="journal article" date="2020" name="Plant Biotechnol. J.">
        <title>The pomegranate (Punica granatum L.) draft genome dissects genetic divergence between soft- and hard-seeded cultivars.</title>
        <authorList>
            <person name="Luo X."/>
            <person name="Li H."/>
            <person name="Wu Z."/>
            <person name="Yao W."/>
            <person name="Zhao P."/>
            <person name="Cao D."/>
            <person name="Yu H."/>
            <person name="Li K."/>
            <person name="Poudel K."/>
            <person name="Zhao D."/>
            <person name="Zhang F."/>
            <person name="Xia X."/>
            <person name="Chen L."/>
            <person name="Wang Q."/>
            <person name="Jing D."/>
            <person name="Cao S."/>
        </authorList>
    </citation>
    <scope>NUCLEOTIDE SEQUENCE [LARGE SCALE GENOMIC DNA]</scope>
    <source>
        <strain evidence="2">cv. Tunisia</strain>
    </source>
</reference>
<gene>
    <name evidence="3" type="primary">LOC116188309</name>
</gene>
<keyword evidence="1" id="KW-0472">Membrane</keyword>
<protein>
    <submittedName>
        <fullName evidence="3">Uncharacterized protein LOC116188309 isoform X2</fullName>
    </submittedName>
</protein>